<organism evidence="1 2">
    <name type="scientific">Lithospermum erythrorhizon</name>
    <name type="common">Purple gromwell</name>
    <name type="synonym">Lithospermum officinale var. erythrorhizon</name>
    <dbReference type="NCBI Taxonomy" id="34254"/>
    <lineage>
        <taxon>Eukaryota</taxon>
        <taxon>Viridiplantae</taxon>
        <taxon>Streptophyta</taxon>
        <taxon>Embryophyta</taxon>
        <taxon>Tracheophyta</taxon>
        <taxon>Spermatophyta</taxon>
        <taxon>Magnoliopsida</taxon>
        <taxon>eudicotyledons</taxon>
        <taxon>Gunneridae</taxon>
        <taxon>Pentapetalae</taxon>
        <taxon>asterids</taxon>
        <taxon>lamiids</taxon>
        <taxon>Boraginales</taxon>
        <taxon>Boraginaceae</taxon>
        <taxon>Boraginoideae</taxon>
        <taxon>Lithospermeae</taxon>
        <taxon>Lithospermum</taxon>
    </lineage>
</organism>
<sequence>MPVYEPGGGQCIGVFELVSCGYSAISIEENFRDMSALFQVQHYLFFILLVILQSSNLRLKEWPSSFTGVSDALVGFDKALGHVCNCGKPAGQQILLFTLLLNKNGTTKTGKTYPLGNVNHASVET</sequence>
<dbReference type="Proteomes" id="UP001454036">
    <property type="component" value="Unassembled WGS sequence"/>
</dbReference>
<dbReference type="AlphaFoldDB" id="A0AAV3Q5J9"/>
<proteinExistence type="predicted"/>
<accession>A0AAV3Q5J9</accession>
<name>A0AAV3Q5J9_LITER</name>
<gene>
    <name evidence="1" type="ORF">LIER_15756</name>
</gene>
<evidence type="ECO:0000313" key="2">
    <source>
        <dbReference type="Proteomes" id="UP001454036"/>
    </source>
</evidence>
<evidence type="ECO:0000313" key="1">
    <source>
        <dbReference type="EMBL" id="GAA0158828.1"/>
    </source>
</evidence>
<protein>
    <submittedName>
        <fullName evidence="1">Uncharacterized protein</fullName>
    </submittedName>
</protein>
<keyword evidence="2" id="KW-1185">Reference proteome</keyword>
<reference evidence="1 2" key="1">
    <citation type="submission" date="2024-01" db="EMBL/GenBank/DDBJ databases">
        <title>The complete chloroplast genome sequence of Lithospermum erythrorhizon: insights into the phylogenetic relationship among Boraginaceae species and the maternal lineages of purple gromwells.</title>
        <authorList>
            <person name="Okada T."/>
            <person name="Watanabe K."/>
        </authorList>
    </citation>
    <scope>NUCLEOTIDE SEQUENCE [LARGE SCALE GENOMIC DNA]</scope>
</reference>
<dbReference type="EMBL" id="BAABME010003443">
    <property type="protein sequence ID" value="GAA0158828.1"/>
    <property type="molecule type" value="Genomic_DNA"/>
</dbReference>
<comment type="caution">
    <text evidence="1">The sequence shown here is derived from an EMBL/GenBank/DDBJ whole genome shotgun (WGS) entry which is preliminary data.</text>
</comment>